<reference evidence="3" key="1">
    <citation type="submission" date="2023-07" db="EMBL/GenBank/DDBJ databases">
        <title>Paracoccus sp. MBLB3053 whole genome sequence.</title>
        <authorList>
            <person name="Hwang C.Y."/>
            <person name="Cho E.-S."/>
            <person name="Seo M.-J."/>
        </authorList>
    </citation>
    <scope>NUCLEOTIDE SEQUENCE [LARGE SCALE GENOMIC DNA]</scope>
    <source>
        <strain evidence="3">MBLB3053</strain>
    </source>
</reference>
<evidence type="ECO:0000313" key="3">
    <source>
        <dbReference type="Proteomes" id="UP001269144"/>
    </source>
</evidence>
<feature type="compositionally biased region" description="Basic and acidic residues" evidence="1">
    <location>
        <begin position="318"/>
        <end position="346"/>
    </location>
</feature>
<dbReference type="InterPro" id="IPR029044">
    <property type="entry name" value="Nucleotide-diphossugar_trans"/>
</dbReference>
<keyword evidence="3" id="KW-1185">Reference proteome</keyword>
<dbReference type="Proteomes" id="UP001269144">
    <property type="component" value="Unassembled WGS sequence"/>
</dbReference>
<dbReference type="Gene3D" id="3.90.550.10">
    <property type="entry name" value="Spore Coat Polysaccharide Biosynthesis Protein SpsA, Chain A"/>
    <property type="match status" value="1"/>
</dbReference>
<protein>
    <submittedName>
        <fullName evidence="2">Uncharacterized protein</fullName>
    </submittedName>
</protein>
<evidence type="ECO:0000313" key="2">
    <source>
        <dbReference type="EMBL" id="MDS9466074.1"/>
    </source>
</evidence>
<accession>A0ABU2HN60</accession>
<organism evidence="2 3">
    <name type="scientific">Paracoccus aurantius</name>
    <dbReference type="NCBI Taxonomy" id="3073814"/>
    <lineage>
        <taxon>Bacteria</taxon>
        <taxon>Pseudomonadati</taxon>
        <taxon>Pseudomonadota</taxon>
        <taxon>Alphaproteobacteria</taxon>
        <taxon>Rhodobacterales</taxon>
        <taxon>Paracoccaceae</taxon>
        <taxon>Paracoccus</taxon>
    </lineage>
</organism>
<name>A0ABU2HN60_9RHOB</name>
<gene>
    <name evidence="2" type="ORF">RGQ15_00590</name>
</gene>
<dbReference type="SUPFAM" id="SSF53448">
    <property type="entry name" value="Nucleotide-diphospho-sugar transferases"/>
    <property type="match status" value="1"/>
</dbReference>
<dbReference type="EMBL" id="JAVQLW010000001">
    <property type="protein sequence ID" value="MDS9466074.1"/>
    <property type="molecule type" value="Genomic_DNA"/>
</dbReference>
<comment type="caution">
    <text evidence="2">The sequence shown here is derived from an EMBL/GenBank/DDBJ whole genome shotgun (WGS) entry which is preliminary data.</text>
</comment>
<feature type="region of interest" description="Disordered" evidence="1">
    <location>
        <begin position="318"/>
        <end position="365"/>
    </location>
</feature>
<proteinExistence type="predicted"/>
<dbReference type="RefSeq" id="WP_311158267.1">
    <property type="nucleotide sequence ID" value="NZ_JAVQLW010000001.1"/>
</dbReference>
<evidence type="ECO:0000256" key="1">
    <source>
        <dbReference type="SAM" id="MobiDB-lite"/>
    </source>
</evidence>
<sequence>MKDTSIIFVLDPPKLIADGILLVASIRRHMPEIEVIGYCPAEKAEMIPPQVSEFFKANNAEIRYFEATGKFDPPYPHGNKILACAEPRSTGFTLFLDTDIVLWQAFEPSEILHDNTVSAAPEGVMTWGKSEERWPRVYKMFDMEPPEETINLARSGRPSKPYFNAGVVGFPNVAVAGFPNFGALWLDTAQKIGANPKVEESRPWLDQISMPVAIARAGWAYHLLENRWNLSLSRKEAEPDMPGKKLERIDETVSRMNGEDAVILHYHSPKFLYGTRYEGYFEDLTREFTCFSKLEEMSPNNLSSFLAQKQATDKIKEIKAIPKEERTAEQKAEATESKRQRRDLRQAARNPDFASWPDSILPVRD</sequence>